<feature type="region of interest" description="Disordered" evidence="1">
    <location>
        <begin position="1"/>
        <end position="149"/>
    </location>
</feature>
<sequence>EGGAPLRPGGPAGARGGRARGRGPRRGAGRVRVRDGREDAPPRPPDPRELSVPPGARDGRGAHGHGRARARRRLRGVRDLRALRGGPGTALPGDDVGARRVRRAHRGARRGAPRDPPGPAVRRGGDGRAARRGGARARPHPRGRGRRRP</sequence>
<feature type="compositionally biased region" description="Basic residues" evidence="1">
    <location>
        <begin position="17"/>
        <end position="31"/>
    </location>
</feature>
<feature type="compositionally biased region" description="Basic and acidic residues" evidence="1">
    <location>
        <begin position="32"/>
        <end position="49"/>
    </location>
</feature>
<gene>
    <name evidence="2" type="ORF">AVDCRST_MAG13-1614</name>
</gene>
<name>A0A6J4SC50_9ACTN</name>
<feature type="compositionally biased region" description="Basic residues" evidence="1">
    <location>
        <begin position="62"/>
        <end position="75"/>
    </location>
</feature>
<accession>A0A6J4SC50</accession>
<dbReference type="AlphaFoldDB" id="A0A6J4SC50"/>
<organism evidence="2">
    <name type="scientific">uncultured Solirubrobacteraceae bacterium</name>
    <dbReference type="NCBI Taxonomy" id="1162706"/>
    <lineage>
        <taxon>Bacteria</taxon>
        <taxon>Bacillati</taxon>
        <taxon>Actinomycetota</taxon>
        <taxon>Thermoleophilia</taxon>
        <taxon>Solirubrobacterales</taxon>
        <taxon>Solirubrobacteraceae</taxon>
        <taxon>environmental samples</taxon>
    </lineage>
</organism>
<evidence type="ECO:0000313" key="2">
    <source>
        <dbReference type="EMBL" id="CAA9488700.1"/>
    </source>
</evidence>
<proteinExistence type="predicted"/>
<feature type="non-terminal residue" evidence="2">
    <location>
        <position position="1"/>
    </location>
</feature>
<reference evidence="2" key="1">
    <citation type="submission" date="2020-02" db="EMBL/GenBank/DDBJ databases">
        <authorList>
            <person name="Meier V. D."/>
        </authorList>
    </citation>
    <scope>NUCLEOTIDE SEQUENCE</scope>
    <source>
        <strain evidence="2">AVDCRST_MAG13</strain>
    </source>
</reference>
<evidence type="ECO:0000256" key="1">
    <source>
        <dbReference type="SAM" id="MobiDB-lite"/>
    </source>
</evidence>
<feature type="non-terminal residue" evidence="2">
    <location>
        <position position="149"/>
    </location>
</feature>
<protein>
    <submittedName>
        <fullName evidence="2">Uncharacterized protein</fullName>
    </submittedName>
</protein>
<feature type="compositionally biased region" description="Basic residues" evidence="1">
    <location>
        <begin position="130"/>
        <end position="149"/>
    </location>
</feature>
<dbReference type="EMBL" id="CADCVO010000256">
    <property type="protein sequence ID" value="CAA9488700.1"/>
    <property type="molecule type" value="Genomic_DNA"/>
</dbReference>
<feature type="compositionally biased region" description="Basic residues" evidence="1">
    <location>
        <begin position="99"/>
        <end position="111"/>
    </location>
</feature>